<keyword evidence="1" id="KW-1133">Transmembrane helix</keyword>
<organism evidence="2 3">
    <name type="scientific">Lepisosteus oculatus</name>
    <name type="common">Spotted gar</name>
    <dbReference type="NCBI Taxonomy" id="7918"/>
    <lineage>
        <taxon>Eukaryota</taxon>
        <taxon>Metazoa</taxon>
        <taxon>Chordata</taxon>
        <taxon>Craniata</taxon>
        <taxon>Vertebrata</taxon>
        <taxon>Euteleostomi</taxon>
        <taxon>Actinopterygii</taxon>
        <taxon>Neopterygii</taxon>
        <taxon>Holostei</taxon>
        <taxon>Semionotiformes</taxon>
        <taxon>Lepisosteidae</taxon>
        <taxon>Lepisosteus</taxon>
    </lineage>
</organism>
<reference evidence="2" key="3">
    <citation type="submission" date="2025-09" db="UniProtKB">
        <authorList>
            <consortium name="Ensembl"/>
        </authorList>
    </citation>
    <scope>IDENTIFICATION</scope>
</reference>
<keyword evidence="1" id="KW-0812">Transmembrane</keyword>
<dbReference type="HOGENOM" id="CLU_2855566_0_0_1"/>
<evidence type="ECO:0000256" key="1">
    <source>
        <dbReference type="SAM" id="Phobius"/>
    </source>
</evidence>
<dbReference type="Bgee" id="ENSLOCG00000011572">
    <property type="expression patterns" value="Expressed in liver"/>
</dbReference>
<proteinExistence type="predicted"/>
<dbReference type="Ensembl" id="ENSLOCT00000014247.1">
    <property type="protein sequence ID" value="ENSLOCP00000014218.1"/>
    <property type="gene ID" value="ENSLOCG00000011572.1"/>
</dbReference>
<dbReference type="AlphaFoldDB" id="W5N0Q9"/>
<reference evidence="2" key="2">
    <citation type="submission" date="2025-08" db="UniProtKB">
        <authorList>
            <consortium name="Ensembl"/>
        </authorList>
    </citation>
    <scope>IDENTIFICATION</scope>
</reference>
<name>W5N0Q9_LEPOC</name>
<protein>
    <submittedName>
        <fullName evidence="2">Uncharacterized protein</fullName>
    </submittedName>
</protein>
<dbReference type="Proteomes" id="UP000018468">
    <property type="component" value="Linkage group LG7"/>
</dbReference>
<sequence length="65" mass="7687">YIMAFAKYCTWLKLVFSSVLLFITNMWIVFAFSKCYQEYKQYIKQCSGMGGQLRGDKSLRTRPVK</sequence>
<dbReference type="InParanoid" id="W5N0Q9"/>
<keyword evidence="3" id="KW-1185">Reference proteome</keyword>
<feature type="transmembrane region" description="Helical" evidence="1">
    <location>
        <begin position="12"/>
        <end position="32"/>
    </location>
</feature>
<accession>W5N0Q9</accession>
<dbReference type="EMBL" id="AHAT01003699">
    <property type="status" value="NOT_ANNOTATED_CDS"/>
    <property type="molecule type" value="Genomic_DNA"/>
</dbReference>
<evidence type="ECO:0000313" key="3">
    <source>
        <dbReference type="Proteomes" id="UP000018468"/>
    </source>
</evidence>
<reference evidence="3" key="1">
    <citation type="submission" date="2011-12" db="EMBL/GenBank/DDBJ databases">
        <title>The Draft Genome of Lepisosteus oculatus.</title>
        <authorList>
            <consortium name="The Broad Institute Genome Assembly &amp; Analysis Group"/>
            <consortium name="Computational R&amp;D Group"/>
            <consortium name="and Sequencing Platform"/>
            <person name="Di Palma F."/>
            <person name="Alfoldi J."/>
            <person name="Johnson J."/>
            <person name="Berlin A."/>
            <person name="Gnerre S."/>
            <person name="Jaffe D."/>
            <person name="MacCallum I."/>
            <person name="Young S."/>
            <person name="Walker B.J."/>
            <person name="Lander E.S."/>
            <person name="Lindblad-Toh K."/>
        </authorList>
    </citation>
    <scope>NUCLEOTIDE SEQUENCE [LARGE SCALE GENOMIC DNA]</scope>
</reference>
<evidence type="ECO:0000313" key="2">
    <source>
        <dbReference type="Ensembl" id="ENSLOCP00000014218.1"/>
    </source>
</evidence>
<keyword evidence="1" id="KW-0472">Membrane</keyword>